<comment type="similarity">
    <text evidence="1">Belongs to the NAD(P)-dependent epimerase/dehydratase family.</text>
</comment>
<evidence type="ECO:0000259" key="3">
    <source>
        <dbReference type="Pfam" id="PF01370"/>
    </source>
</evidence>
<dbReference type="GeneID" id="17283661"/>
<dbReference type="EnsemblProtists" id="EOD38288">
    <property type="protein sequence ID" value="EOD38288"/>
    <property type="gene ID" value="EMIHUDRAFT_417589"/>
</dbReference>
<proteinExistence type="inferred from homology"/>
<protein>
    <recommendedName>
        <fullName evidence="3">NAD-dependent epimerase/dehydratase domain-containing protein</fullName>
    </recommendedName>
</protein>
<dbReference type="STRING" id="2903.R1DS16"/>
<evidence type="ECO:0000256" key="1">
    <source>
        <dbReference type="ARBA" id="ARBA00007637"/>
    </source>
</evidence>
<accession>A0A0D3KRA3</accession>
<dbReference type="PRINTS" id="PR01713">
    <property type="entry name" value="NUCEPIMERASE"/>
</dbReference>
<dbReference type="AlphaFoldDB" id="A0A0D3KRA3"/>
<keyword evidence="2" id="KW-0520">NAD</keyword>
<dbReference type="KEGG" id="ehx:EMIHUDRAFT_417589"/>
<sequence length="290" mass="32081">MCDEAGLRELISSRGVTHVASMAAQAGVRYSLSNPQSYIRSNLQCFVSLLEALRASPRVPLIYASSSSVYGANTKQPSSEQPFSESDRVDAPNSLYAATKRANEASLTPTLALTQLAAIAHVYHGLYGLRVTGLRFFTVYGPWGRPDMAYFSFTHRIATGRPIEVYGHGAPRRDFTYIDDVVDGVVGALGLAAEEEIFNLGNHRSESLLHFIEVLESELGVKANRTMVEMAPGDVSATYADVSHARERLGYSPSTSIEMGLHRFIEWYRSPRFRAEFAEGGEWQRTRSNF</sequence>
<dbReference type="Proteomes" id="UP000013827">
    <property type="component" value="Unassembled WGS sequence"/>
</dbReference>
<dbReference type="OMA" id="FAINYPP"/>
<dbReference type="PaxDb" id="2903-EOD38288"/>
<feature type="domain" description="NAD-dependent epimerase/dehydratase" evidence="3">
    <location>
        <begin position="2"/>
        <end position="201"/>
    </location>
</feature>
<evidence type="ECO:0000313" key="5">
    <source>
        <dbReference type="Proteomes" id="UP000013827"/>
    </source>
</evidence>
<organism evidence="4 5">
    <name type="scientific">Emiliania huxleyi (strain CCMP1516)</name>
    <dbReference type="NCBI Taxonomy" id="280463"/>
    <lineage>
        <taxon>Eukaryota</taxon>
        <taxon>Haptista</taxon>
        <taxon>Haptophyta</taxon>
        <taxon>Prymnesiophyceae</taxon>
        <taxon>Isochrysidales</taxon>
        <taxon>Noelaerhabdaceae</taxon>
        <taxon>Emiliania</taxon>
    </lineage>
</organism>
<dbReference type="Gene3D" id="3.90.25.10">
    <property type="entry name" value="UDP-galactose 4-epimerase, domain 1"/>
    <property type="match status" value="1"/>
</dbReference>
<dbReference type="InterPro" id="IPR001509">
    <property type="entry name" value="Epimerase_deHydtase"/>
</dbReference>
<dbReference type="InterPro" id="IPR036291">
    <property type="entry name" value="NAD(P)-bd_dom_sf"/>
</dbReference>
<name>A0A0D3KRA3_EMIH1</name>
<keyword evidence="5" id="KW-1185">Reference proteome</keyword>
<evidence type="ECO:0000313" key="4">
    <source>
        <dbReference type="EnsemblProtists" id="EOD38288"/>
    </source>
</evidence>
<dbReference type="eggNOG" id="KOG1371">
    <property type="taxonomic scope" value="Eukaryota"/>
</dbReference>
<dbReference type="Pfam" id="PF01370">
    <property type="entry name" value="Epimerase"/>
    <property type="match status" value="1"/>
</dbReference>
<dbReference type="RefSeq" id="XP_005790717.1">
    <property type="nucleotide sequence ID" value="XM_005790660.1"/>
</dbReference>
<dbReference type="SUPFAM" id="SSF51735">
    <property type="entry name" value="NAD(P)-binding Rossmann-fold domains"/>
    <property type="match status" value="1"/>
</dbReference>
<evidence type="ECO:0000256" key="2">
    <source>
        <dbReference type="ARBA" id="ARBA00023027"/>
    </source>
</evidence>
<reference evidence="4" key="2">
    <citation type="submission" date="2024-10" db="UniProtKB">
        <authorList>
            <consortium name="EnsemblProtists"/>
        </authorList>
    </citation>
    <scope>IDENTIFICATION</scope>
</reference>
<dbReference type="HOGENOM" id="CLU_007383_1_7_1"/>
<dbReference type="Gene3D" id="3.40.50.720">
    <property type="entry name" value="NAD(P)-binding Rossmann-like Domain"/>
    <property type="match status" value="1"/>
</dbReference>
<reference evidence="5" key="1">
    <citation type="journal article" date="2013" name="Nature">
        <title>Pan genome of the phytoplankton Emiliania underpins its global distribution.</title>
        <authorList>
            <person name="Read B.A."/>
            <person name="Kegel J."/>
            <person name="Klute M.J."/>
            <person name="Kuo A."/>
            <person name="Lefebvre S.C."/>
            <person name="Maumus F."/>
            <person name="Mayer C."/>
            <person name="Miller J."/>
            <person name="Monier A."/>
            <person name="Salamov A."/>
            <person name="Young J."/>
            <person name="Aguilar M."/>
            <person name="Claverie J.M."/>
            <person name="Frickenhaus S."/>
            <person name="Gonzalez K."/>
            <person name="Herman E.K."/>
            <person name="Lin Y.C."/>
            <person name="Napier J."/>
            <person name="Ogata H."/>
            <person name="Sarno A.F."/>
            <person name="Shmutz J."/>
            <person name="Schroeder D."/>
            <person name="de Vargas C."/>
            <person name="Verret F."/>
            <person name="von Dassow P."/>
            <person name="Valentin K."/>
            <person name="Van de Peer Y."/>
            <person name="Wheeler G."/>
            <person name="Dacks J.B."/>
            <person name="Delwiche C.F."/>
            <person name="Dyhrman S.T."/>
            <person name="Glockner G."/>
            <person name="John U."/>
            <person name="Richards T."/>
            <person name="Worden A.Z."/>
            <person name="Zhang X."/>
            <person name="Grigoriev I.V."/>
            <person name="Allen A.E."/>
            <person name="Bidle K."/>
            <person name="Borodovsky M."/>
            <person name="Bowler C."/>
            <person name="Brownlee C."/>
            <person name="Cock J.M."/>
            <person name="Elias M."/>
            <person name="Gladyshev V.N."/>
            <person name="Groth M."/>
            <person name="Guda C."/>
            <person name="Hadaegh A."/>
            <person name="Iglesias-Rodriguez M.D."/>
            <person name="Jenkins J."/>
            <person name="Jones B.M."/>
            <person name="Lawson T."/>
            <person name="Leese F."/>
            <person name="Lindquist E."/>
            <person name="Lobanov A."/>
            <person name="Lomsadze A."/>
            <person name="Malik S.B."/>
            <person name="Marsh M.E."/>
            <person name="Mackinder L."/>
            <person name="Mock T."/>
            <person name="Mueller-Roeber B."/>
            <person name="Pagarete A."/>
            <person name="Parker M."/>
            <person name="Probert I."/>
            <person name="Quesneville H."/>
            <person name="Raines C."/>
            <person name="Rensing S.A."/>
            <person name="Riano-Pachon D.M."/>
            <person name="Richier S."/>
            <person name="Rokitta S."/>
            <person name="Shiraiwa Y."/>
            <person name="Soanes D.M."/>
            <person name="van der Giezen M."/>
            <person name="Wahlund T.M."/>
            <person name="Williams B."/>
            <person name="Wilson W."/>
            <person name="Wolfe G."/>
            <person name="Wurch L.L."/>
        </authorList>
    </citation>
    <scope>NUCLEOTIDE SEQUENCE</scope>
</reference>
<dbReference type="PANTHER" id="PTHR43574">
    <property type="entry name" value="EPIMERASE-RELATED"/>
    <property type="match status" value="1"/>
</dbReference>